<dbReference type="EMBL" id="CM023470">
    <property type="protein sequence ID" value="KAH7978581.1"/>
    <property type="molecule type" value="Genomic_DNA"/>
</dbReference>
<keyword evidence="2" id="KW-1185">Reference proteome</keyword>
<comment type="caution">
    <text evidence="1">The sequence shown here is derived from an EMBL/GenBank/DDBJ whole genome shotgun (WGS) entry which is preliminary data.</text>
</comment>
<accession>A0ACB8DWB5</accession>
<reference evidence="1" key="1">
    <citation type="submission" date="2020-05" db="EMBL/GenBank/DDBJ databases">
        <title>Large-scale comparative analyses of tick genomes elucidate their genetic diversity and vector capacities.</title>
        <authorList>
            <person name="Jia N."/>
            <person name="Wang J."/>
            <person name="Shi W."/>
            <person name="Du L."/>
            <person name="Sun Y."/>
            <person name="Zhan W."/>
            <person name="Jiang J."/>
            <person name="Wang Q."/>
            <person name="Zhang B."/>
            <person name="Ji P."/>
            <person name="Sakyi L.B."/>
            <person name="Cui X."/>
            <person name="Yuan T."/>
            <person name="Jiang B."/>
            <person name="Yang W."/>
            <person name="Lam T.T.-Y."/>
            <person name="Chang Q."/>
            <person name="Ding S."/>
            <person name="Wang X."/>
            <person name="Zhu J."/>
            <person name="Ruan X."/>
            <person name="Zhao L."/>
            <person name="Wei J."/>
            <person name="Que T."/>
            <person name="Du C."/>
            <person name="Cheng J."/>
            <person name="Dai P."/>
            <person name="Han X."/>
            <person name="Huang E."/>
            <person name="Gao Y."/>
            <person name="Liu J."/>
            <person name="Shao H."/>
            <person name="Ye R."/>
            <person name="Li L."/>
            <person name="Wei W."/>
            <person name="Wang X."/>
            <person name="Wang C."/>
            <person name="Yang T."/>
            <person name="Huo Q."/>
            <person name="Li W."/>
            <person name="Guo W."/>
            <person name="Chen H."/>
            <person name="Zhou L."/>
            <person name="Ni X."/>
            <person name="Tian J."/>
            <person name="Zhou Y."/>
            <person name="Sheng Y."/>
            <person name="Liu T."/>
            <person name="Pan Y."/>
            <person name="Xia L."/>
            <person name="Li J."/>
            <person name="Zhao F."/>
            <person name="Cao W."/>
        </authorList>
    </citation>
    <scope>NUCLEOTIDE SEQUENCE</scope>
    <source>
        <strain evidence="1">Dsil-2018</strain>
    </source>
</reference>
<organism evidence="1 2">
    <name type="scientific">Dermacentor silvarum</name>
    <name type="common">Tick</name>
    <dbReference type="NCBI Taxonomy" id="543639"/>
    <lineage>
        <taxon>Eukaryota</taxon>
        <taxon>Metazoa</taxon>
        <taxon>Ecdysozoa</taxon>
        <taxon>Arthropoda</taxon>
        <taxon>Chelicerata</taxon>
        <taxon>Arachnida</taxon>
        <taxon>Acari</taxon>
        <taxon>Parasitiformes</taxon>
        <taxon>Ixodida</taxon>
        <taxon>Ixodoidea</taxon>
        <taxon>Ixodidae</taxon>
        <taxon>Rhipicephalinae</taxon>
        <taxon>Dermacentor</taxon>
    </lineage>
</organism>
<gene>
    <name evidence="1" type="ORF">HPB49_005946</name>
</gene>
<name>A0ACB8DWB5_DERSI</name>
<evidence type="ECO:0000313" key="2">
    <source>
        <dbReference type="Proteomes" id="UP000821865"/>
    </source>
</evidence>
<proteinExistence type="predicted"/>
<sequence>MIVAVTPSKVSYLEACNTLNYAERAVQMKPEANKNVLNANGHISVYSALIEDYKEEVEGLQITCEKAETENTAPETEVGELNNGLALMKASRNALLRAQETGAKKIYRGREKITGQIWDNKTVFGTSVAKEYCEQLAVKIIKDHVCRLATTVRRTCAVLPPGNLGGSFEGFTTNRVFIRFPNWSRHPHQHRRSGSSDVVVASATPMAPS</sequence>
<evidence type="ECO:0000313" key="1">
    <source>
        <dbReference type="EMBL" id="KAH7978581.1"/>
    </source>
</evidence>
<dbReference type="Proteomes" id="UP000821865">
    <property type="component" value="Chromosome 1"/>
</dbReference>
<protein>
    <submittedName>
        <fullName evidence="1">Uncharacterized protein</fullName>
    </submittedName>
</protein>